<reference evidence="2 3" key="1">
    <citation type="submission" date="2017-04" db="EMBL/GenBank/DDBJ databases">
        <authorList>
            <person name="Afonso C.L."/>
            <person name="Miller P.J."/>
            <person name="Scott M.A."/>
            <person name="Spackman E."/>
            <person name="Goraichik I."/>
            <person name="Dimitrov K.M."/>
            <person name="Suarez D.L."/>
            <person name="Swayne D.E."/>
        </authorList>
    </citation>
    <scope>NUCLEOTIDE SEQUENCE [LARGE SCALE GENOMIC DNA]</scope>
    <source>
        <strain evidence="2 3">DSM 43828</strain>
    </source>
</reference>
<name>A0A1W1ZHA7_KIBAR</name>
<dbReference type="AlphaFoldDB" id="A0A1W1ZHA7"/>
<protein>
    <submittedName>
        <fullName evidence="2">Uncharacterized protein</fullName>
    </submittedName>
</protein>
<dbReference type="EMBL" id="FWXV01000001">
    <property type="protein sequence ID" value="SMC47915.1"/>
    <property type="molecule type" value="Genomic_DNA"/>
</dbReference>
<evidence type="ECO:0000256" key="1">
    <source>
        <dbReference type="SAM" id="SignalP"/>
    </source>
</evidence>
<gene>
    <name evidence="2" type="ORF">SAMN05661093_00088</name>
</gene>
<accession>A0A1W1ZHA7</accession>
<feature type="signal peptide" evidence="1">
    <location>
        <begin position="1"/>
        <end position="26"/>
    </location>
</feature>
<organism evidence="2 3">
    <name type="scientific">Kibdelosporangium aridum</name>
    <dbReference type="NCBI Taxonomy" id="2030"/>
    <lineage>
        <taxon>Bacteria</taxon>
        <taxon>Bacillati</taxon>
        <taxon>Actinomycetota</taxon>
        <taxon>Actinomycetes</taxon>
        <taxon>Pseudonocardiales</taxon>
        <taxon>Pseudonocardiaceae</taxon>
        <taxon>Kibdelosporangium</taxon>
    </lineage>
</organism>
<dbReference type="OrthoDB" id="3695725at2"/>
<proteinExistence type="predicted"/>
<evidence type="ECO:0000313" key="3">
    <source>
        <dbReference type="Proteomes" id="UP000192674"/>
    </source>
</evidence>
<dbReference type="RefSeq" id="WP_143445977.1">
    <property type="nucleotide sequence ID" value="NZ_FWXV01000001.1"/>
</dbReference>
<dbReference type="Proteomes" id="UP000192674">
    <property type="component" value="Unassembled WGS sequence"/>
</dbReference>
<evidence type="ECO:0000313" key="2">
    <source>
        <dbReference type="EMBL" id="SMC47915.1"/>
    </source>
</evidence>
<keyword evidence="3" id="KW-1185">Reference proteome</keyword>
<feature type="chain" id="PRO_5012574210" evidence="1">
    <location>
        <begin position="27"/>
        <end position="117"/>
    </location>
</feature>
<keyword evidence="1" id="KW-0732">Signal</keyword>
<sequence length="117" mass="12320">MKRTVLSALAGATVVAAASIVVGASAASAQSADVGVASLHRTWSCMVPGGYTWSSVRSQPSCASRYEYFLLDAVNVNLTGQWACWIPSGYSYTSSRQGINCSASPGSSPYEYRLVKL</sequence>